<dbReference type="AlphaFoldDB" id="A0AAD5PDU4"/>
<protein>
    <submittedName>
        <fullName evidence="1">Uncharacterized protein</fullName>
    </submittedName>
</protein>
<dbReference type="Proteomes" id="UP001209540">
    <property type="component" value="Unassembled WGS sequence"/>
</dbReference>
<sequence length="75" mass="8983">MTDECIRDMYHVEDLPNRKTEDVINEFIKKYMLSNARKCFAFHRQTVFQQTIRSKYIVESFNTTESHSSENSNND</sequence>
<accession>A0AAD5PDU4</accession>
<name>A0AAD5PDU4_9FUNG</name>
<proteinExistence type="predicted"/>
<dbReference type="EMBL" id="JAIXMP010000015">
    <property type="protein sequence ID" value="KAI9261687.1"/>
    <property type="molecule type" value="Genomic_DNA"/>
</dbReference>
<reference evidence="1" key="1">
    <citation type="journal article" date="2022" name="IScience">
        <title>Evolution of zygomycete secretomes and the origins of terrestrial fungal ecologies.</title>
        <authorList>
            <person name="Chang Y."/>
            <person name="Wang Y."/>
            <person name="Mondo S."/>
            <person name="Ahrendt S."/>
            <person name="Andreopoulos W."/>
            <person name="Barry K."/>
            <person name="Beard J."/>
            <person name="Benny G.L."/>
            <person name="Blankenship S."/>
            <person name="Bonito G."/>
            <person name="Cuomo C."/>
            <person name="Desiro A."/>
            <person name="Gervers K.A."/>
            <person name="Hundley H."/>
            <person name="Kuo A."/>
            <person name="LaButti K."/>
            <person name="Lang B.F."/>
            <person name="Lipzen A."/>
            <person name="O'Donnell K."/>
            <person name="Pangilinan J."/>
            <person name="Reynolds N."/>
            <person name="Sandor L."/>
            <person name="Smith M.E."/>
            <person name="Tsang A."/>
            <person name="Grigoriev I.V."/>
            <person name="Stajich J.E."/>
            <person name="Spatafora J.W."/>
        </authorList>
    </citation>
    <scope>NUCLEOTIDE SEQUENCE</scope>
    <source>
        <strain evidence="1">RSA 2281</strain>
    </source>
</reference>
<keyword evidence="2" id="KW-1185">Reference proteome</keyword>
<evidence type="ECO:0000313" key="1">
    <source>
        <dbReference type="EMBL" id="KAI9261687.1"/>
    </source>
</evidence>
<evidence type="ECO:0000313" key="2">
    <source>
        <dbReference type="Proteomes" id="UP001209540"/>
    </source>
</evidence>
<reference evidence="1" key="2">
    <citation type="submission" date="2023-02" db="EMBL/GenBank/DDBJ databases">
        <authorList>
            <consortium name="DOE Joint Genome Institute"/>
            <person name="Mondo S.J."/>
            <person name="Chang Y."/>
            <person name="Wang Y."/>
            <person name="Ahrendt S."/>
            <person name="Andreopoulos W."/>
            <person name="Barry K."/>
            <person name="Beard J."/>
            <person name="Benny G.L."/>
            <person name="Blankenship S."/>
            <person name="Bonito G."/>
            <person name="Cuomo C."/>
            <person name="Desiro A."/>
            <person name="Gervers K.A."/>
            <person name="Hundley H."/>
            <person name="Kuo A."/>
            <person name="LaButti K."/>
            <person name="Lang B.F."/>
            <person name="Lipzen A."/>
            <person name="O'Donnell K."/>
            <person name="Pangilinan J."/>
            <person name="Reynolds N."/>
            <person name="Sandor L."/>
            <person name="Smith M.W."/>
            <person name="Tsang A."/>
            <person name="Grigoriev I.V."/>
            <person name="Stajich J.E."/>
            <person name="Spatafora J.W."/>
        </authorList>
    </citation>
    <scope>NUCLEOTIDE SEQUENCE</scope>
    <source>
        <strain evidence="1">RSA 2281</strain>
    </source>
</reference>
<organism evidence="1 2">
    <name type="scientific">Phascolomyces articulosus</name>
    <dbReference type="NCBI Taxonomy" id="60185"/>
    <lineage>
        <taxon>Eukaryota</taxon>
        <taxon>Fungi</taxon>
        <taxon>Fungi incertae sedis</taxon>
        <taxon>Mucoromycota</taxon>
        <taxon>Mucoromycotina</taxon>
        <taxon>Mucoromycetes</taxon>
        <taxon>Mucorales</taxon>
        <taxon>Lichtheimiaceae</taxon>
        <taxon>Phascolomyces</taxon>
    </lineage>
</organism>
<comment type="caution">
    <text evidence="1">The sequence shown here is derived from an EMBL/GenBank/DDBJ whole genome shotgun (WGS) entry which is preliminary data.</text>
</comment>
<gene>
    <name evidence="1" type="ORF">BDA99DRAFT_560546</name>
</gene>